<dbReference type="AlphaFoldDB" id="A0A2Z7BJM0"/>
<dbReference type="EMBL" id="KV005053">
    <property type="protein sequence ID" value="KZV34480.1"/>
    <property type="molecule type" value="Genomic_DNA"/>
</dbReference>
<proteinExistence type="predicted"/>
<organism evidence="2 3">
    <name type="scientific">Dorcoceras hygrometricum</name>
    <dbReference type="NCBI Taxonomy" id="472368"/>
    <lineage>
        <taxon>Eukaryota</taxon>
        <taxon>Viridiplantae</taxon>
        <taxon>Streptophyta</taxon>
        <taxon>Embryophyta</taxon>
        <taxon>Tracheophyta</taxon>
        <taxon>Spermatophyta</taxon>
        <taxon>Magnoliopsida</taxon>
        <taxon>eudicotyledons</taxon>
        <taxon>Gunneridae</taxon>
        <taxon>Pentapetalae</taxon>
        <taxon>asterids</taxon>
        <taxon>lamiids</taxon>
        <taxon>Lamiales</taxon>
        <taxon>Gesneriaceae</taxon>
        <taxon>Didymocarpoideae</taxon>
        <taxon>Trichosporeae</taxon>
        <taxon>Loxocarpinae</taxon>
        <taxon>Dorcoceras</taxon>
    </lineage>
</organism>
<sequence>MKERGKAEETVSHNFLSDKFNFYEPEITSCKKHPSRSSSTGICAYCLRDRLVKLVCSDCGEQRLSSCSCSDISSSYRNSCSTMEVGSVGRISFLIENEKVDLQNHHQHLNSKRRGEKTGEAAIMLRRSSSSCVEVKKNRWFWSIERLFRKKRNKGSEKNGEFCDEKSEIWLSDIVARSRSLCSLRGGKSLSFLDEGSDLGPSSAKISDVTSGIFLDHENKCDLFSGLDFRGTTKREFAQIPSDPDRVHSIQTCSVFPVKESEFSGMDESAFIDLKLDSLPEPKPETCGIRVNARGSGSRVWKWIFKYHNSIKNKGGRKMV</sequence>
<dbReference type="OrthoDB" id="1931940at2759"/>
<accession>A0A2Z7BJM0</accession>
<reference evidence="2 3" key="1">
    <citation type="journal article" date="2015" name="Proc. Natl. Acad. Sci. U.S.A.">
        <title>The resurrection genome of Boea hygrometrica: A blueprint for survival of dehydration.</title>
        <authorList>
            <person name="Xiao L."/>
            <person name="Yang G."/>
            <person name="Zhang L."/>
            <person name="Yang X."/>
            <person name="Zhao S."/>
            <person name="Ji Z."/>
            <person name="Zhou Q."/>
            <person name="Hu M."/>
            <person name="Wang Y."/>
            <person name="Chen M."/>
            <person name="Xu Y."/>
            <person name="Jin H."/>
            <person name="Xiao X."/>
            <person name="Hu G."/>
            <person name="Bao F."/>
            <person name="Hu Y."/>
            <person name="Wan P."/>
            <person name="Li L."/>
            <person name="Deng X."/>
            <person name="Kuang T."/>
            <person name="Xiang C."/>
            <person name="Zhu J.K."/>
            <person name="Oliver M.J."/>
            <person name="He Y."/>
        </authorList>
    </citation>
    <scope>NUCLEOTIDE SEQUENCE [LARGE SCALE GENOMIC DNA]</scope>
    <source>
        <strain evidence="3">cv. XS01</strain>
    </source>
</reference>
<evidence type="ECO:0000259" key="1">
    <source>
        <dbReference type="PROSITE" id="PS50042"/>
    </source>
</evidence>
<name>A0A2Z7BJM0_9LAMI</name>
<dbReference type="PANTHER" id="PTHR34197:SF3">
    <property type="entry name" value="DUF740 FAMILY PROTEIN"/>
    <property type="match status" value="1"/>
</dbReference>
<protein>
    <recommendedName>
        <fullName evidence="1">Cyclic nucleotide-binding domain-containing protein</fullName>
    </recommendedName>
</protein>
<dbReference type="PANTHER" id="PTHR34197">
    <property type="entry name" value="OS04G0591300 PROTEIN"/>
    <property type="match status" value="1"/>
</dbReference>
<keyword evidence="3" id="KW-1185">Reference proteome</keyword>
<feature type="domain" description="Cyclic nucleotide-binding" evidence="1">
    <location>
        <begin position="86"/>
        <end position="146"/>
    </location>
</feature>
<dbReference type="InterPro" id="IPR000595">
    <property type="entry name" value="cNMP-bd_dom"/>
</dbReference>
<gene>
    <name evidence="2" type="ORF">F511_30016</name>
</gene>
<evidence type="ECO:0000313" key="2">
    <source>
        <dbReference type="EMBL" id="KZV34480.1"/>
    </source>
</evidence>
<dbReference type="Proteomes" id="UP000250235">
    <property type="component" value="Unassembled WGS sequence"/>
</dbReference>
<evidence type="ECO:0000313" key="3">
    <source>
        <dbReference type="Proteomes" id="UP000250235"/>
    </source>
</evidence>
<dbReference type="PROSITE" id="PS50042">
    <property type="entry name" value="CNMP_BINDING_3"/>
    <property type="match status" value="1"/>
</dbReference>